<dbReference type="EMBL" id="CP132942">
    <property type="protein sequence ID" value="XCB32443.1"/>
    <property type="molecule type" value="Genomic_DNA"/>
</dbReference>
<dbReference type="SUPFAM" id="SSF50104">
    <property type="entry name" value="Translation proteins SH3-like domain"/>
    <property type="match status" value="1"/>
</dbReference>
<dbReference type="Gene3D" id="3.30.70.940">
    <property type="entry name" value="NusG, N-terminal domain"/>
    <property type="match status" value="1"/>
</dbReference>
<dbReference type="Pfam" id="PF02357">
    <property type="entry name" value="NusG"/>
    <property type="match status" value="1"/>
</dbReference>
<keyword evidence="3" id="KW-0804">Transcription</keyword>
<evidence type="ECO:0000256" key="3">
    <source>
        <dbReference type="ARBA" id="ARBA00023163"/>
    </source>
</evidence>
<dbReference type="CDD" id="cd06091">
    <property type="entry name" value="KOW_NusG"/>
    <property type="match status" value="1"/>
</dbReference>
<dbReference type="GO" id="GO:0006354">
    <property type="term" value="P:DNA-templated transcription elongation"/>
    <property type="evidence" value="ECO:0007669"/>
    <property type="project" value="InterPro"/>
</dbReference>
<evidence type="ECO:0000256" key="2">
    <source>
        <dbReference type="ARBA" id="ARBA00023015"/>
    </source>
</evidence>
<keyword evidence="2" id="KW-0805">Transcription regulation</keyword>
<dbReference type="AlphaFoldDB" id="A0AAU7ZNC4"/>
<dbReference type="NCBIfam" id="NF033644">
    <property type="entry name" value="antiterm_UpxY"/>
    <property type="match status" value="1"/>
</dbReference>
<dbReference type="RefSeq" id="WP_353063291.1">
    <property type="nucleotide sequence ID" value="NZ_CP132942.1"/>
</dbReference>
<dbReference type="PANTHER" id="PTHR30265:SF4">
    <property type="entry name" value="KOW MOTIF FAMILY PROTEIN, EXPRESSED"/>
    <property type="match status" value="1"/>
</dbReference>
<dbReference type="KEGG" id="tpsc:RBB77_18660"/>
<sequence>MLTSQIIDAGTRETQDWWAVYTRHQHEKTVAEILSAKDFEVFLPLYESIRLWKDRSKKLTLPLFPCYVFVRGGLNRRLQVVTTPGVHMILFHGENVAMIPGVEVETIRKAVEGPFRVEPHPFLKCGERVRVIRGSLQGVEGVLVRKKNLYRLILSVDMMAKSVAVEIDATDVEPAPALSSNGLGLGHQFVGTGRSGESPLHGDRQIFSV</sequence>
<protein>
    <submittedName>
        <fullName evidence="5">UpxY family transcription antiterminator</fullName>
    </submittedName>
</protein>
<proteinExistence type="predicted"/>
<name>A0AAU7ZNC4_9BACT</name>
<evidence type="ECO:0000313" key="5">
    <source>
        <dbReference type="EMBL" id="XCB32443.1"/>
    </source>
</evidence>
<feature type="domain" description="NusG-like N-terminal" evidence="4">
    <location>
        <begin position="16"/>
        <end position="108"/>
    </location>
</feature>
<evidence type="ECO:0000259" key="4">
    <source>
        <dbReference type="Pfam" id="PF02357"/>
    </source>
</evidence>
<dbReference type="InterPro" id="IPR036735">
    <property type="entry name" value="NGN_dom_sf"/>
</dbReference>
<organism evidence="5">
    <name type="scientific">Tunturiibacter psychrotolerans</name>
    <dbReference type="NCBI Taxonomy" id="3069686"/>
    <lineage>
        <taxon>Bacteria</taxon>
        <taxon>Pseudomonadati</taxon>
        <taxon>Acidobacteriota</taxon>
        <taxon>Terriglobia</taxon>
        <taxon>Terriglobales</taxon>
        <taxon>Acidobacteriaceae</taxon>
        <taxon>Tunturiibacter</taxon>
    </lineage>
</organism>
<accession>A0AAU7ZNC4</accession>
<dbReference type="PANTHER" id="PTHR30265">
    <property type="entry name" value="RHO-INTERACTING TRANSCRIPTION TERMINATION FACTOR NUSG"/>
    <property type="match status" value="1"/>
</dbReference>
<reference evidence="5" key="2">
    <citation type="journal article" date="2024" name="Environ. Microbiol.">
        <title>Genome analysis and description of Tunturibacter gen. nov. expands the diversity of Terriglobia in tundra soils.</title>
        <authorList>
            <person name="Messyasz A."/>
            <person name="Mannisto M.K."/>
            <person name="Kerkhof L.J."/>
            <person name="Haggblom M.M."/>
        </authorList>
    </citation>
    <scope>NUCLEOTIDE SEQUENCE</scope>
    <source>
        <strain evidence="5">X5P6</strain>
    </source>
</reference>
<dbReference type="InterPro" id="IPR006645">
    <property type="entry name" value="NGN-like_dom"/>
</dbReference>
<dbReference type="InterPro" id="IPR043425">
    <property type="entry name" value="NusG-like"/>
</dbReference>
<dbReference type="GO" id="GO:0031564">
    <property type="term" value="P:transcription antitermination"/>
    <property type="evidence" value="ECO:0007669"/>
    <property type="project" value="UniProtKB-KW"/>
</dbReference>
<keyword evidence="1" id="KW-0889">Transcription antitermination</keyword>
<reference evidence="5" key="1">
    <citation type="submission" date="2023-08" db="EMBL/GenBank/DDBJ databases">
        <authorList>
            <person name="Messyasz A."/>
            <person name="Mannisto M.K."/>
            <person name="Kerkhof L.J."/>
            <person name="Haggblom M."/>
        </authorList>
    </citation>
    <scope>NUCLEOTIDE SEQUENCE</scope>
    <source>
        <strain evidence="5">X5P6</strain>
    </source>
</reference>
<dbReference type="InterPro" id="IPR008991">
    <property type="entry name" value="Translation_prot_SH3-like_sf"/>
</dbReference>
<dbReference type="SUPFAM" id="SSF82679">
    <property type="entry name" value="N-utilization substance G protein NusG, N-terminal domain"/>
    <property type="match status" value="1"/>
</dbReference>
<evidence type="ECO:0000256" key="1">
    <source>
        <dbReference type="ARBA" id="ARBA00022814"/>
    </source>
</evidence>
<gene>
    <name evidence="5" type="ORF">RBB77_18660</name>
</gene>